<dbReference type="PANTHER" id="PTHR10965:SF10">
    <property type="entry name" value="60S RIBOSOMAL PROTEIN L38"/>
    <property type="match status" value="1"/>
</dbReference>
<dbReference type="SUPFAM" id="SSF56672">
    <property type="entry name" value="DNA/RNA polymerases"/>
    <property type="match status" value="1"/>
</dbReference>
<dbReference type="InterPro" id="IPR002675">
    <property type="entry name" value="Ribosomal_eL38"/>
</dbReference>
<evidence type="ECO:0000256" key="3">
    <source>
        <dbReference type="ARBA" id="ARBA00022980"/>
    </source>
</evidence>
<name>A0A6A2WU09_HIBSY</name>
<dbReference type="Pfam" id="PF07727">
    <property type="entry name" value="RVT_2"/>
    <property type="match status" value="1"/>
</dbReference>
<evidence type="ECO:0000256" key="4">
    <source>
        <dbReference type="ARBA" id="ARBA00023274"/>
    </source>
</evidence>
<comment type="similarity">
    <text evidence="1 5">Belongs to the eukaryotic ribosomal protein eL38 family.</text>
</comment>
<dbReference type="Proteomes" id="UP000436088">
    <property type="component" value="Unassembled WGS sequence"/>
</dbReference>
<dbReference type="InterPro" id="IPR038464">
    <property type="entry name" value="Ribosomal_eL38_sf"/>
</dbReference>
<comment type="caution">
    <text evidence="10">The sequence shown here is derived from an EMBL/GenBank/DDBJ whole genome shotgun (WGS) entry which is preliminary data.</text>
</comment>
<dbReference type="GO" id="GO:0004190">
    <property type="term" value="F:aspartic-type endopeptidase activity"/>
    <property type="evidence" value="ECO:0007669"/>
    <property type="project" value="UniProtKB-KW"/>
</dbReference>
<evidence type="ECO:0000259" key="7">
    <source>
        <dbReference type="Pfam" id="PF07727"/>
    </source>
</evidence>
<dbReference type="Gene3D" id="3.30.720.90">
    <property type="match status" value="9"/>
</dbReference>
<dbReference type="GO" id="GO:0003735">
    <property type="term" value="F:structural constituent of ribosome"/>
    <property type="evidence" value="ECO:0007669"/>
    <property type="project" value="InterPro"/>
</dbReference>
<feature type="compositionally biased region" description="Basic and acidic residues" evidence="6">
    <location>
        <begin position="485"/>
        <end position="501"/>
    </location>
</feature>
<accession>A0A6A2WU09</accession>
<dbReference type="InterPro" id="IPR029472">
    <property type="entry name" value="Copia-like_N"/>
</dbReference>
<dbReference type="InterPro" id="IPR054722">
    <property type="entry name" value="PolX-like_BBD"/>
</dbReference>
<dbReference type="Pfam" id="PF14244">
    <property type="entry name" value="Retrotran_gag_3"/>
    <property type="match status" value="1"/>
</dbReference>
<keyword evidence="2" id="KW-0064">Aspartyl protease</keyword>
<feature type="compositionally biased region" description="Basic and acidic residues" evidence="6">
    <location>
        <begin position="450"/>
        <end position="461"/>
    </location>
</feature>
<keyword evidence="3 5" id="KW-0689">Ribosomal protein</keyword>
<dbReference type="Pfam" id="PF22936">
    <property type="entry name" value="Pol_BBD"/>
    <property type="match status" value="1"/>
</dbReference>
<evidence type="ECO:0000256" key="6">
    <source>
        <dbReference type="SAM" id="MobiDB-lite"/>
    </source>
</evidence>
<feature type="region of interest" description="Disordered" evidence="6">
    <location>
        <begin position="521"/>
        <end position="551"/>
    </location>
</feature>
<gene>
    <name evidence="10" type="ORF">F3Y22_tig00116971pilonHSYRG00380</name>
</gene>
<reference evidence="10" key="1">
    <citation type="submission" date="2019-09" db="EMBL/GenBank/DDBJ databases">
        <title>Draft genome information of white flower Hibiscus syriacus.</title>
        <authorList>
            <person name="Kim Y.-M."/>
        </authorList>
    </citation>
    <scope>NUCLEOTIDE SEQUENCE [LARGE SCALE GENOMIC DNA]</scope>
    <source>
        <strain evidence="10">YM2019G1</strain>
    </source>
</reference>
<proteinExistence type="inferred from homology"/>
<dbReference type="PANTHER" id="PTHR10965">
    <property type="entry name" value="60S RIBOSOMAL PROTEIN L38"/>
    <property type="match status" value="1"/>
</dbReference>
<organism evidence="10 11">
    <name type="scientific">Hibiscus syriacus</name>
    <name type="common">Rose of Sharon</name>
    <dbReference type="NCBI Taxonomy" id="106335"/>
    <lineage>
        <taxon>Eukaryota</taxon>
        <taxon>Viridiplantae</taxon>
        <taxon>Streptophyta</taxon>
        <taxon>Embryophyta</taxon>
        <taxon>Tracheophyta</taxon>
        <taxon>Spermatophyta</taxon>
        <taxon>Magnoliopsida</taxon>
        <taxon>eudicotyledons</taxon>
        <taxon>Gunneridae</taxon>
        <taxon>Pentapetalae</taxon>
        <taxon>rosids</taxon>
        <taxon>malvids</taxon>
        <taxon>Malvales</taxon>
        <taxon>Malvaceae</taxon>
        <taxon>Malvoideae</taxon>
        <taxon>Hibiscus</taxon>
    </lineage>
</organism>
<feature type="domain" description="Retrotransposon Copia-like N-terminal" evidence="8">
    <location>
        <begin position="267"/>
        <end position="306"/>
    </location>
</feature>
<protein>
    <submittedName>
        <fullName evidence="10">60S ribosomal protein L38</fullName>
    </submittedName>
</protein>
<keyword evidence="2" id="KW-0645">Protease</keyword>
<dbReference type="FunFam" id="3.30.720.90:FF:000001">
    <property type="entry name" value="60S ribosomal protein L38"/>
    <property type="match status" value="2"/>
</dbReference>
<evidence type="ECO:0000259" key="9">
    <source>
        <dbReference type="Pfam" id="PF22936"/>
    </source>
</evidence>
<feature type="region of interest" description="Disordered" evidence="6">
    <location>
        <begin position="449"/>
        <end position="501"/>
    </location>
</feature>
<feature type="domain" description="Retrovirus-related Pol polyprotein from transposon TNT 1-94-like beta-barrel" evidence="9">
    <location>
        <begin position="605"/>
        <end position="677"/>
    </location>
</feature>
<dbReference type="EMBL" id="VEPZ02001744">
    <property type="protein sequence ID" value="KAE8658400.1"/>
    <property type="molecule type" value="Genomic_DNA"/>
</dbReference>
<dbReference type="CDD" id="cd09272">
    <property type="entry name" value="RNase_HI_RT_Ty1"/>
    <property type="match status" value="1"/>
</dbReference>
<feature type="compositionally biased region" description="Polar residues" evidence="6">
    <location>
        <begin position="470"/>
        <end position="479"/>
    </location>
</feature>
<keyword evidence="4 5" id="KW-0687">Ribonucleoprotein</keyword>
<dbReference type="GO" id="GO:0022625">
    <property type="term" value="C:cytosolic large ribosomal subunit"/>
    <property type="evidence" value="ECO:0007669"/>
    <property type="project" value="TreeGrafter"/>
</dbReference>
<evidence type="ECO:0000313" key="10">
    <source>
        <dbReference type="EMBL" id="KAE8658400.1"/>
    </source>
</evidence>
<evidence type="ECO:0000259" key="8">
    <source>
        <dbReference type="Pfam" id="PF14244"/>
    </source>
</evidence>
<evidence type="ECO:0000313" key="11">
    <source>
        <dbReference type="Proteomes" id="UP000436088"/>
    </source>
</evidence>
<dbReference type="InterPro" id="IPR013103">
    <property type="entry name" value="RVT_2"/>
</dbReference>
<dbReference type="GO" id="GO:0006412">
    <property type="term" value="P:translation"/>
    <property type="evidence" value="ECO:0007669"/>
    <property type="project" value="InterPro"/>
</dbReference>
<feature type="domain" description="Reverse transcriptase Ty1/copia-type" evidence="7">
    <location>
        <begin position="840"/>
        <end position="1053"/>
    </location>
</feature>
<sequence>MPEGKMHPKQIHEIKDFLLTARRKDARSVKIKKSRDVVKFKVRCSKYLYTVCVSDAEKADKLKQSLPPGKLLCINRVASFFVLNEPACYRIPKQIHEIKDFLLTARRKDARSVKIKKSRDVVKFKPKHIHEIKDFLLTARRKDARLVKIKKSRDVVKFKPKQIHEIKDFLLTARRKDARSVKIKKSRDVVKFKPKQIHEIKDFLLTARRKDARSVKIKKSRDVVKFKVRCSIAKMAKFYDDTSGIDSMSSTRSPSITLNTESFQNISITSHKLNGNNFLQWSQSVKLFIRGRGKFGYLSGITTKPAEEEESERWEAENSMIMSWLINSMDPSVGRTYLFLPTAHDIWNAVNETYSDLGNAGQWFELKTRLWRLKQGEKTVTQYYTELKTLWQEVDMFSDYEWSCAKDRALFQKMVEKERVFEFLVGLNKELDEVRGRILGREPLPSTREVFSEVRREESRRTVMLGGHSPNPTESSALFSGQPPRRNDRRNDRDRPICEHCNKPGHTKAKCWKLHGKPAENFSANRNSRNAKGFHASSEDASEEPKPASELSAFSKEQLEQLYQLMSSHSISNTPNPSSYIASSSLAQKGTYPTAFIAGSKSNPWIIDSGATDHMTGNSSIFSSYFPLSGNLKVKIADGSLTSIAGKGSIIISPSLTLLNVLHVPKLSCNLISVNRIIHDCKCIATITFAGFEFQDPCSGKMIGNAKEVDGLYHLVTDNPSNKQVQKLRCFTTLSCENEIMLWHYRISQPINSQPRETQVETNLEPPTELHVYSRRMTRPSNVPPVPKVCQPSDSTMVQDFKAFSTRIMDDALPKSIHEALEVPRWREAVFEELKALKKNDTWDLTPLPEGKQSVGSKWVFTIKYHADGSVERYKARLVARGFTQTYGLDYEETFAPVAKLNTVRVLLSLAANLDWTLRQFDVKNAFLNGELEEEVYMEVPPGFDELKKDGRVCKLKKSIYGLKQSPRAWFERFTRAVKQHGYTQAQSDHTMFYKHNNGKIAILIVYVDDIVMTGDDTVELESLKNFLSNQFEVKDLGQLKYFLGMEVARSSKVATPIDPNQNSKKKMVLSLWTRIVSLCIVPQKNSKAVYRILHYLKGSPGKGIMFSKNGSRRVEIFTDADWGGSSTDRRSTTGYCSFVWGNLVTWRSKKQPVVSRSSAEAEFRAMAQGVCELLWLRRILEELKVERDKPMKLYCDNKSAISIAQNPVQHDRTKHAEIDRHFIKERLENGDICIPFVPSSEQLADPKQIHEIKDFLLTARRKDARLVKIKKSRDVVKFKVRCSKYLYTLCMSDAKKADKLKQSLPPGKLLCINRVASFFVLNEPACYRIPKQIHEIKDFLLTARRKDARSVKIKKSRDVVKFKPKQIHEIKDFLLTARRKDARSVKIKKSMCHPSAFMVMISELPSHCQKKDARSVKIKKSRDVVKFKVRCSKYLYTLYVSDVEKADKLKQSLPPGKLLCINRVASSLCFE</sequence>
<dbReference type="Pfam" id="PF01781">
    <property type="entry name" value="Ribosomal_L38e"/>
    <property type="match status" value="9"/>
</dbReference>
<dbReference type="InterPro" id="IPR043502">
    <property type="entry name" value="DNA/RNA_pol_sf"/>
</dbReference>
<evidence type="ECO:0000256" key="1">
    <source>
        <dbReference type="ARBA" id="ARBA00007803"/>
    </source>
</evidence>
<evidence type="ECO:0000256" key="2">
    <source>
        <dbReference type="ARBA" id="ARBA00022750"/>
    </source>
</evidence>
<keyword evidence="2" id="KW-0378">Hydrolase</keyword>
<evidence type="ECO:0000256" key="5">
    <source>
        <dbReference type="RuleBase" id="RU003445"/>
    </source>
</evidence>
<dbReference type="GO" id="GO:0022618">
    <property type="term" value="P:protein-RNA complex assembly"/>
    <property type="evidence" value="ECO:0007669"/>
    <property type="project" value="TreeGrafter"/>
</dbReference>
<keyword evidence="11" id="KW-1185">Reference proteome</keyword>